<reference evidence="2" key="1">
    <citation type="submission" date="2020-11" db="EMBL/GenBank/DDBJ databases">
        <authorList>
            <person name="Tran Van P."/>
        </authorList>
    </citation>
    <scope>NUCLEOTIDE SEQUENCE</scope>
</reference>
<sequence length="107" mass="12251">MDSEWMDVFCGSKFWCVNSIKYPEIINGSTSADVLQDANVTWNTDDPDLTPCFQRTLLIYLPCAFLWALSPLEVFYILNNKNGDIPWNWLNCSKMVSLDTSEMSPLT</sequence>
<keyword evidence="1" id="KW-0812">Transmembrane</keyword>
<keyword evidence="1" id="KW-1133">Transmembrane helix</keyword>
<evidence type="ECO:0000313" key="2">
    <source>
        <dbReference type="EMBL" id="CAD7445717.1"/>
    </source>
</evidence>
<organism evidence="2">
    <name type="scientific">Timema bartmani</name>
    <dbReference type="NCBI Taxonomy" id="61472"/>
    <lineage>
        <taxon>Eukaryota</taxon>
        <taxon>Metazoa</taxon>
        <taxon>Ecdysozoa</taxon>
        <taxon>Arthropoda</taxon>
        <taxon>Hexapoda</taxon>
        <taxon>Insecta</taxon>
        <taxon>Pterygota</taxon>
        <taxon>Neoptera</taxon>
        <taxon>Polyneoptera</taxon>
        <taxon>Phasmatodea</taxon>
        <taxon>Timematodea</taxon>
        <taxon>Timematoidea</taxon>
        <taxon>Timematidae</taxon>
        <taxon>Timema</taxon>
    </lineage>
</organism>
<accession>A0A7R9F2X6</accession>
<gene>
    <name evidence="2" type="ORF">TBIB3V08_LOCUS8065</name>
</gene>
<feature type="transmembrane region" description="Helical" evidence="1">
    <location>
        <begin position="57"/>
        <end position="78"/>
    </location>
</feature>
<evidence type="ECO:0000256" key="1">
    <source>
        <dbReference type="SAM" id="Phobius"/>
    </source>
</evidence>
<proteinExistence type="predicted"/>
<protein>
    <submittedName>
        <fullName evidence="2">Uncharacterized protein</fullName>
    </submittedName>
</protein>
<dbReference type="EMBL" id="OD567480">
    <property type="protein sequence ID" value="CAD7445717.1"/>
    <property type="molecule type" value="Genomic_DNA"/>
</dbReference>
<dbReference type="AlphaFoldDB" id="A0A7R9F2X6"/>
<keyword evidence="1" id="KW-0472">Membrane</keyword>
<name>A0A7R9F2X6_9NEOP</name>